<reference evidence="3 6" key="2">
    <citation type="submission" date="2016-01" db="EMBL/GenBank/DDBJ databases">
        <authorList>
            <person name="Oliw E.H."/>
        </authorList>
    </citation>
    <scope>NUCLEOTIDE SEQUENCE [LARGE SCALE GENOMIC DNA]</scope>
    <source>
        <strain evidence="3 6">MDcuke</strain>
    </source>
</reference>
<dbReference type="Pfam" id="PF13279">
    <property type="entry name" value="4HBT_2"/>
    <property type="match status" value="1"/>
</dbReference>
<evidence type="ECO:0000256" key="2">
    <source>
        <dbReference type="ARBA" id="ARBA00022801"/>
    </source>
</evidence>
<dbReference type="STRING" id="65700.SY86_24590"/>
<dbReference type="PANTHER" id="PTHR31793">
    <property type="entry name" value="4-HYDROXYBENZOYL-COA THIOESTERASE FAMILY MEMBER"/>
    <property type="match status" value="1"/>
</dbReference>
<dbReference type="InterPro" id="IPR006684">
    <property type="entry name" value="YbgC/YbaW"/>
</dbReference>
<name>A0A0M2K5F8_9GAMM</name>
<proteinExistence type="inferred from homology"/>
<keyword evidence="2" id="KW-0378">Hydrolase</keyword>
<evidence type="ECO:0000313" key="4">
    <source>
        <dbReference type="EMBL" id="KKF34199.1"/>
    </source>
</evidence>
<dbReference type="InterPro" id="IPR029069">
    <property type="entry name" value="HotDog_dom_sf"/>
</dbReference>
<dbReference type="AlphaFoldDB" id="A0A0M2K5F8"/>
<dbReference type="PANTHER" id="PTHR31793:SF24">
    <property type="entry name" value="LONG-CHAIN ACYL-COA THIOESTERASE FADM"/>
    <property type="match status" value="1"/>
</dbReference>
<evidence type="ECO:0000313" key="6">
    <source>
        <dbReference type="Proteomes" id="UP000264980"/>
    </source>
</evidence>
<dbReference type="EMBL" id="JXNU01000005">
    <property type="protein sequence ID" value="KKF34199.1"/>
    <property type="molecule type" value="Genomic_DNA"/>
</dbReference>
<evidence type="ECO:0000313" key="5">
    <source>
        <dbReference type="Proteomes" id="UP000033924"/>
    </source>
</evidence>
<keyword evidence="5" id="KW-1185">Reference proteome</keyword>
<dbReference type="SUPFAM" id="SSF54637">
    <property type="entry name" value="Thioesterase/thiol ester dehydrase-isomerase"/>
    <property type="match status" value="1"/>
</dbReference>
<reference evidence="4 5" key="1">
    <citation type="submission" date="2015-01" db="EMBL/GenBank/DDBJ databases">
        <title>Erwinia tracheiphila.</title>
        <authorList>
            <person name="Shapiro L.R."/>
        </authorList>
    </citation>
    <scope>NUCLEOTIDE SEQUENCE [LARGE SCALE GENOMIC DNA]</scope>
    <source>
        <strain evidence="4 5">BuffGH</strain>
    </source>
</reference>
<evidence type="ECO:0000256" key="1">
    <source>
        <dbReference type="ARBA" id="ARBA00005953"/>
    </source>
</evidence>
<sequence>MPTTIKVRGYHLDVHQHVNNAHYLEFLEDARWEWLGCSNAFSWMEENRLALIMVNINYRHPALLGDVLDISSQMLELGGKSGVVAQTVARASDKEIVADARLIFACVDLLTHKAKPIKRKLKQKMEEMLSG</sequence>
<dbReference type="CDD" id="cd00586">
    <property type="entry name" value="4HBT"/>
    <property type="match status" value="1"/>
</dbReference>
<protein>
    <submittedName>
        <fullName evidence="3 4">Thioesterase</fullName>
    </submittedName>
</protein>
<gene>
    <name evidence="3" type="ORF">AV903_00440</name>
    <name evidence="4" type="ORF">SY86_24590</name>
</gene>
<dbReference type="PATRIC" id="fig|65700.7.peg.6075"/>
<accession>A0A0M2K5F8</accession>
<dbReference type="Proteomes" id="UP000264980">
    <property type="component" value="Chromosome"/>
</dbReference>
<dbReference type="Gene3D" id="3.10.129.10">
    <property type="entry name" value="Hotdog Thioesterase"/>
    <property type="match status" value="1"/>
</dbReference>
<dbReference type="PIRSF" id="PIRSF003230">
    <property type="entry name" value="YbgC"/>
    <property type="match status" value="1"/>
</dbReference>
<dbReference type="EMBL" id="CP013970">
    <property type="protein sequence ID" value="AXF74924.1"/>
    <property type="molecule type" value="Genomic_DNA"/>
</dbReference>
<dbReference type="NCBIfam" id="TIGR00051">
    <property type="entry name" value="YbgC/FadM family acyl-CoA thioesterase"/>
    <property type="match status" value="1"/>
</dbReference>
<comment type="similarity">
    <text evidence="1">Belongs to the 4-hydroxybenzoyl-CoA thioesterase family.</text>
</comment>
<dbReference type="RefSeq" id="WP_016191658.1">
    <property type="nucleotide sequence ID" value="NZ_CP013970.1"/>
</dbReference>
<dbReference type="GO" id="GO:0047617">
    <property type="term" value="F:fatty acyl-CoA hydrolase activity"/>
    <property type="evidence" value="ECO:0007669"/>
    <property type="project" value="TreeGrafter"/>
</dbReference>
<dbReference type="Proteomes" id="UP000033924">
    <property type="component" value="Unassembled WGS sequence"/>
</dbReference>
<organism evidence="4 5">
    <name type="scientific">Erwinia tracheiphila</name>
    <dbReference type="NCBI Taxonomy" id="65700"/>
    <lineage>
        <taxon>Bacteria</taxon>
        <taxon>Pseudomonadati</taxon>
        <taxon>Pseudomonadota</taxon>
        <taxon>Gammaproteobacteria</taxon>
        <taxon>Enterobacterales</taxon>
        <taxon>Erwiniaceae</taxon>
        <taxon>Erwinia</taxon>
    </lineage>
</organism>
<evidence type="ECO:0000313" key="3">
    <source>
        <dbReference type="EMBL" id="AXF74924.1"/>
    </source>
</evidence>
<dbReference type="InterPro" id="IPR050563">
    <property type="entry name" value="4-hydroxybenzoyl-CoA_TE"/>
</dbReference>